<gene>
    <name evidence="1" type="primary">ORF27124</name>
</gene>
<dbReference type="EMBL" id="HACG01009362">
    <property type="protein sequence ID" value="CEK56227.1"/>
    <property type="molecule type" value="Transcribed_RNA"/>
</dbReference>
<name>A0A0B6YJ56_9EUPU</name>
<sequence length="56" mass="6091">SCMPQLVIGDCVQGLNSTVASTHTGEVQQNRMMLLSSLVVLVTFITFQPLQPVRCV</sequence>
<dbReference type="AlphaFoldDB" id="A0A0B6YJ56"/>
<proteinExistence type="predicted"/>
<evidence type="ECO:0000313" key="1">
    <source>
        <dbReference type="EMBL" id="CEK56227.1"/>
    </source>
</evidence>
<accession>A0A0B6YJ56</accession>
<protein>
    <submittedName>
        <fullName evidence="1">Uncharacterized protein</fullName>
    </submittedName>
</protein>
<reference evidence="1" key="1">
    <citation type="submission" date="2014-12" db="EMBL/GenBank/DDBJ databases">
        <title>Insight into the proteome of Arion vulgaris.</title>
        <authorList>
            <person name="Aradska J."/>
            <person name="Bulat T."/>
            <person name="Smidak R."/>
            <person name="Sarate P."/>
            <person name="Gangsoo J."/>
            <person name="Sialana F."/>
            <person name="Bilban M."/>
            <person name="Lubec G."/>
        </authorList>
    </citation>
    <scope>NUCLEOTIDE SEQUENCE</scope>
    <source>
        <tissue evidence="1">Skin</tissue>
    </source>
</reference>
<feature type="non-terminal residue" evidence="1">
    <location>
        <position position="1"/>
    </location>
</feature>
<organism evidence="1">
    <name type="scientific">Arion vulgaris</name>
    <dbReference type="NCBI Taxonomy" id="1028688"/>
    <lineage>
        <taxon>Eukaryota</taxon>
        <taxon>Metazoa</taxon>
        <taxon>Spiralia</taxon>
        <taxon>Lophotrochozoa</taxon>
        <taxon>Mollusca</taxon>
        <taxon>Gastropoda</taxon>
        <taxon>Heterobranchia</taxon>
        <taxon>Euthyneura</taxon>
        <taxon>Panpulmonata</taxon>
        <taxon>Eupulmonata</taxon>
        <taxon>Stylommatophora</taxon>
        <taxon>Helicina</taxon>
        <taxon>Arionoidea</taxon>
        <taxon>Arionidae</taxon>
        <taxon>Arion</taxon>
    </lineage>
</organism>